<dbReference type="Proteomes" id="UP001333110">
    <property type="component" value="Unassembled WGS sequence"/>
</dbReference>
<reference evidence="1 2" key="1">
    <citation type="journal article" date="2023" name="J. Hered.">
        <title>Chromosome-level genome of the wood stork (Mycteria americana) provides insight into avian chromosome evolution.</title>
        <authorList>
            <person name="Flamio R. Jr."/>
            <person name="Ramstad K.M."/>
        </authorList>
    </citation>
    <scope>NUCLEOTIDE SEQUENCE [LARGE SCALE GENOMIC DNA]</scope>
    <source>
        <strain evidence="1">JAX WOST 10</strain>
    </source>
</reference>
<dbReference type="AlphaFoldDB" id="A0AAN7MZG3"/>
<proteinExistence type="predicted"/>
<feature type="non-terminal residue" evidence="1">
    <location>
        <position position="331"/>
    </location>
</feature>
<dbReference type="EMBL" id="JAUNZN010000010">
    <property type="protein sequence ID" value="KAK4814944.1"/>
    <property type="molecule type" value="Genomic_DNA"/>
</dbReference>
<name>A0AAN7MZG3_MYCAM</name>
<gene>
    <name evidence="1" type="ORF">QYF61_006888</name>
</gene>
<accession>A0AAN7MZG3</accession>
<organism evidence="1 2">
    <name type="scientific">Mycteria americana</name>
    <name type="common">Wood stork</name>
    <dbReference type="NCBI Taxonomy" id="33587"/>
    <lineage>
        <taxon>Eukaryota</taxon>
        <taxon>Metazoa</taxon>
        <taxon>Chordata</taxon>
        <taxon>Craniata</taxon>
        <taxon>Vertebrata</taxon>
        <taxon>Euteleostomi</taxon>
        <taxon>Archelosauria</taxon>
        <taxon>Archosauria</taxon>
        <taxon>Dinosauria</taxon>
        <taxon>Saurischia</taxon>
        <taxon>Theropoda</taxon>
        <taxon>Coelurosauria</taxon>
        <taxon>Aves</taxon>
        <taxon>Neognathae</taxon>
        <taxon>Neoaves</taxon>
        <taxon>Aequornithes</taxon>
        <taxon>Ciconiiformes</taxon>
        <taxon>Ciconiidae</taxon>
        <taxon>Mycteria</taxon>
    </lineage>
</organism>
<comment type="caution">
    <text evidence="1">The sequence shown here is derived from an EMBL/GenBank/DDBJ whole genome shotgun (WGS) entry which is preliminary data.</text>
</comment>
<keyword evidence="2" id="KW-1185">Reference proteome</keyword>
<evidence type="ECO:0000313" key="1">
    <source>
        <dbReference type="EMBL" id="KAK4814944.1"/>
    </source>
</evidence>
<protein>
    <submittedName>
        <fullName evidence="1">Uncharacterized protein</fullName>
    </submittedName>
</protein>
<evidence type="ECO:0000313" key="2">
    <source>
        <dbReference type="Proteomes" id="UP001333110"/>
    </source>
</evidence>
<sequence length="331" mass="36433">MVEVEKGDLGRREVLQPLDHFCGPPLDQLRHLDVLLVLRAPEVDAVLQDTVGLLGCELTLWAHVQVFVRQDPQVLFRRAALDHIIPQSVLKPRIALTQDPALGLVEPHEVHRGPLLQLAQVPLDDIPSFLHVNCTTQLGVDCKLAEGTLDLAVNVVDENIEQHWSQYGPLRGTTFTVPGALPCPAAAKLLGSEVLPSQLLPAKLSMGRENTSGEERFVWLRLGSVCVHFTLGAPQQLPKAPTQKYPPSRGFIRHGTRGVIQKTWLLRKGGPSHAHLLRCSRYRAPLFAPQQCIPSPKPKNDGEMRGQVLRCKSCSCSQQRAGLICAMGARV</sequence>